<keyword evidence="3" id="KW-1185">Reference proteome</keyword>
<name>A0AAE1PDM5_9EUCA</name>
<dbReference type="EMBL" id="JAWZYT010002184">
    <property type="protein sequence ID" value="KAK4306076.1"/>
    <property type="molecule type" value="Genomic_DNA"/>
</dbReference>
<organism evidence="2 3">
    <name type="scientific">Petrolisthes manimaculis</name>
    <dbReference type="NCBI Taxonomy" id="1843537"/>
    <lineage>
        <taxon>Eukaryota</taxon>
        <taxon>Metazoa</taxon>
        <taxon>Ecdysozoa</taxon>
        <taxon>Arthropoda</taxon>
        <taxon>Crustacea</taxon>
        <taxon>Multicrustacea</taxon>
        <taxon>Malacostraca</taxon>
        <taxon>Eumalacostraca</taxon>
        <taxon>Eucarida</taxon>
        <taxon>Decapoda</taxon>
        <taxon>Pleocyemata</taxon>
        <taxon>Anomura</taxon>
        <taxon>Galatheoidea</taxon>
        <taxon>Porcellanidae</taxon>
        <taxon>Petrolisthes</taxon>
    </lineage>
</organism>
<feature type="compositionally biased region" description="Basic residues" evidence="1">
    <location>
        <begin position="97"/>
        <end position="110"/>
    </location>
</feature>
<proteinExistence type="predicted"/>
<evidence type="ECO:0000313" key="2">
    <source>
        <dbReference type="EMBL" id="KAK4306076.1"/>
    </source>
</evidence>
<evidence type="ECO:0000256" key="1">
    <source>
        <dbReference type="SAM" id="MobiDB-lite"/>
    </source>
</evidence>
<evidence type="ECO:0000313" key="3">
    <source>
        <dbReference type="Proteomes" id="UP001292094"/>
    </source>
</evidence>
<sequence>MATGWTLHSRLKLKPVYSRTSFEYTVLCFSSELIKPVLQQTKEPLLVSTTVCSSIIPSVASVQASLIPVSVYEAIWPEVMEVQLEEEEEEKEEKEKRKYKRRRRRKRRENRRGGGGEREEKIEEEEEEKEKRK</sequence>
<feature type="compositionally biased region" description="Acidic residues" evidence="1">
    <location>
        <begin position="122"/>
        <end position="133"/>
    </location>
</feature>
<feature type="region of interest" description="Disordered" evidence="1">
    <location>
        <begin position="84"/>
        <end position="133"/>
    </location>
</feature>
<reference evidence="2" key="1">
    <citation type="submission" date="2023-11" db="EMBL/GenBank/DDBJ databases">
        <title>Genome assemblies of two species of porcelain crab, Petrolisthes cinctipes and Petrolisthes manimaculis (Anomura: Porcellanidae).</title>
        <authorList>
            <person name="Angst P."/>
        </authorList>
    </citation>
    <scope>NUCLEOTIDE SEQUENCE</scope>
    <source>
        <strain evidence="2">PB745_02</strain>
        <tissue evidence="2">Gill</tissue>
    </source>
</reference>
<dbReference type="AlphaFoldDB" id="A0AAE1PDM5"/>
<accession>A0AAE1PDM5</accession>
<comment type="caution">
    <text evidence="2">The sequence shown here is derived from an EMBL/GenBank/DDBJ whole genome shotgun (WGS) entry which is preliminary data.</text>
</comment>
<protein>
    <submittedName>
        <fullName evidence="2">Uncharacterized protein</fullName>
    </submittedName>
</protein>
<gene>
    <name evidence="2" type="ORF">Pmani_022082</name>
</gene>
<feature type="compositionally biased region" description="Basic and acidic residues" evidence="1">
    <location>
        <begin position="111"/>
        <end position="121"/>
    </location>
</feature>
<dbReference type="Proteomes" id="UP001292094">
    <property type="component" value="Unassembled WGS sequence"/>
</dbReference>